<accession>A0ABX7UYP3</accession>
<dbReference type="Gene3D" id="2.20.28.160">
    <property type="match status" value="1"/>
</dbReference>
<evidence type="ECO:0000313" key="1">
    <source>
        <dbReference type="EMBL" id="QTF09702.1"/>
    </source>
</evidence>
<proteinExistence type="predicted"/>
<name>A0ABX7UYP3_9GAMM</name>
<dbReference type="Proteomes" id="UP000671960">
    <property type="component" value="Chromosome"/>
</dbReference>
<dbReference type="EMBL" id="CP050854">
    <property type="protein sequence ID" value="QTF09702.1"/>
    <property type="molecule type" value="Genomic_DNA"/>
</dbReference>
<dbReference type="RefSeq" id="WP_208228195.1">
    <property type="nucleotide sequence ID" value="NZ_CP050854.1"/>
</dbReference>
<keyword evidence="2" id="KW-1185">Reference proteome</keyword>
<reference evidence="1 2" key="1">
    <citation type="submission" date="2020-03" db="EMBL/GenBank/DDBJ databases">
        <authorList>
            <person name="Bakhshi Ganjeh M."/>
        </authorList>
    </citation>
    <scope>NUCLEOTIDE SEQUENCE [LARGE SCALE GENOMIC DNA]</scope>
    <source>
        <strain evidence="2">Iran 50</strain>
    </source>
</reference>
<sequence length="54" mass="6211">MKQFQYLTYLSKIDVDDGVLVGEILECGSCGQDHKLIKQENSYRLNFSPEAEEK</sequence>
<protein>
    <submittedName>
        <fullName evidence="1">Lysine biosynthesis protein LysW</fullName>
    </submittedName>
</protein>
<organism evidence="1 2">
    <name type="scientific">Brenneria izadpanahii</name>
    <dbReference type="NCBI Taxonomy" id="2722756"/>
    <lineage>
        <taxon>Bacteria</taxon>
        <taxon>Pseudomonadati</taxon>
        <taxon>Pseudomonadota</taxon>
        <taxon>Gammaproteobacteria</taxon>
        <taxon>Enterobacterales</taxon>
        <taxon>Pectobacteriaceae</taxon>
        <taxon>Brenneria</taxon>
    </lineage>
</organism>
<gene>
    <name evidence="1" type="ORF">HC231_18590</name>
</gene>
<evidence type="ECO:0000313" key="2">
    <source>
        <dbReference type="Proteomes" id="UP000671960"/>
    </source>
</evidence>